<dbReference type="Proteomes" id="UP000237000">
    <property type="component" value="Unassembled WGS sequence"/>
</dbReference>
<protein>
    <submittedName>
        <fullName evidence="1">Uncharacterized protein</fullName>
    </submittedName>
</protein>
<accession>A0A2P5ETT6</accession>
<dbReference type="InParanoid" id="A0A2P5ETT6"/>
<evidence type="ECO:0000313" key="2">
    <source>
        <dbReference type="Proteomes" id="UP000237000"/>
    </source>
</evidence>
<dbReference type="AlphaFoldDB" id="A0A2P5ETT6"/>
<organism evidence="1 2">
    <name type="scientific">Trema orientale</name>
    <name type="common">Charcoal tree</name>
    <name type="synonym">Celtis orientalis</name>
    <dbReference type="NCBI Taxonomy" id="63057"/>
    <lineage>
        <taxon>Eukaryota</taxon>
        <taxon>Viridiplantae</taxon>
        <taxon>Streptophyta</taxon>
        <taxon>Embryophyta</taxon>
        <taxon>Tracheophyta</taxon>
        <taxon>Spermatophyta</taxon>
        <taxon>Magnoliopsida</taxon>
        <taxon>eudicotyledons</taxon>
        <taxon>Gunneridae</taxon>
        <taxon>Pentapetalae</taxon>
        <taxon>rosids</taxon>
        <taxon>fabids</taxon>
        <taxon>Rosales</taxon>
        <taxon>Cannabaceae</taxon>
        <taxon>Trema</taxon>
    </lineage>
</organism>
<sequence length="136" mass="14714">MERLGRPFAEAMPAKLIPTRRGAPHVVASMALLNHPLALRTRLGIDKNPIRVLRLVLILHVPLGHRVAIHRPVSFLVAIPAEIEGAAAIDVETPAAVPDEVEKVHGVIATGSRAPLDLPPPVAIFHIRPQKVPRVL</sequence>
<proteinExistence type="predicted"/>
<keyword evidence="2" id="KW-1185">Reference proteome</keyword>
<name>A0A2P5ETT6_TREOI</name>
<evidence type="ECO:0000313" key="1">
    <source>
        <dbReference type="EMBL" id="PON88961.1"/>
    </source>
</evidence>
<dbReference type="OrthoDB" id="10324059at2759"/>
<gene>
    <name evidence="1" type="ORF">TorRG33x02_151900</name>
</gene>
<reference evidence="2" key="1">
    <citation type="submission" date="2016-06" db="EMBL/GenBank/DDBJ databases">
        <title>Parallel loss of symbiosis genes in relatives of nitrogen-fixing non-legume Parasponia.</title>
        <authorList>
            <person name="Van Velzen R."/>
            <person name="Holmer R."/>
            <person name="Bu F."/>
            <person name="Rutten L."/>
            <person name="Van Zeijl A."/>
            <person name="Liu W."/>
            <person name="Santuari L."/>
            <person name="Cao Q."/>
            <person name="Sharma T."/>
            <person name="Shen D."/>
            <person name="Roswanjaya Y."/>
            <person name="Wardhani T."/>
            <person name="Kalhor M.S."/>
            <person name="Jansen J."/>
            <person name="Van den Hoogen J."/>
            <person name="Gungor B."/>
            <person name="Hartog M."/>
            <person name="Hontelez J."/>
            <person name="Verver J."/>
            <person name="Yang W.-C."/>
            <person name="Schijlen E."/>
            <person name="Repin R."/>
            <person name="Schilthuizen M."/>
            <person name="Schranz E."/>
            <person name="Heidstra R."/>
            <person name="Miyata K."/>
            <person name="Fedorova E."/>
            <person name="Kohlen W."/>
            <person name="Bisseling T."/>
            <person name="Smit S."/>
            <person name="Geurts R."/>
        </authorList>
    </citation>
    <scope>NUCLEOTIDE SEQUENCE [LARGE SCALE GENOMIC DNA]</scope>
    <source>
        <strain evidence="2">cv. RG33-2</strain>
    </source>
</reference>
<comment type="caution">
    <text evidence="1">The sequence shown here is derived from an EMBL/GenBank/DDBJ whole genome shotgun (WGS) entry which is preliminary data.</text>
</comment>
<dbReference type="EMBL" id="JXTC01000099">
    <property type="protein sequence ID" value="PON88961.1"/>
    <property type="molecule type" value="Genomic_DNA"/>
</dbReference>